<feature type="compositionally biased region" description="Basic and acidic residues" evidence="1">
    <location>
        <begin position="556"/>
        <end position="573"/>
    </location>
</feature>
<dbReference type="EMBL" id="CAMXCT020001957">
    <property type="protein sequence ID" value="CAL1147860.1"/>
    <property type="molecule type" value="Genomic_DNA"/>
</dbReference>
<feature type="compositionally biased region" description="Basic and acidic residues" evidence="1">
    <location>
        <begin position="719"/>
        <end position="743"/>
    </location>
</feature>
<reference evidence="2" key="1">
    <citation type="submission" date="2022-10" db="EMBL/GenBank/DDBJ databases">
        <authorList>
            <person name="Chen Y."/>
            <person name="Dougan E. K."/>
            <person name="Chan C."/>
            <person name="Rhodes N."/>
            <person name="Thang M."/>
        </authorList>
    </citation>
    <scope>NUCLEOTIDE SEQUENCE</scope>
</reference>
<organism evidence="2">
    <name type="scientific">Cladocopium goreaui</name>
    <dbReference type="NCBI Taxonomy" id="2562237"/>
    <lineage>
        <taxon>Eukaryota</taxon>
        <taxon>Sar</taxon>
        <taxon>Alveolata</taxon>
        <taxon>Dinophyceae</taxon>
        <taxon>Suessiales</taxon>
        <taxon>Symbiodiniaceae</taxon>
        <taxon>Cladocopium</taxon>
    </lineage>
</organism>
<evidence type="ECO:0000313" key="3">
    <source>
        <dbReference type="EMBL" id="CAL4781797.1"/>
    </source>
</evidence>
<feature type="region of interest" description="Disordered" evidence="1">
    <location>
        <begin position="675"/>
        <end position="743"/>
    </location>
</feature>
<sequence length="852" mass="93061">MALQLERQLKAAQNFLVGVRTLPNYREILIKQHGDLSRVVAKVDSLTTEAAGRLLSAVETELWGACAEQLKQDIAARRGKDEANSRRSNQDFLAAVHYLPAWLVARLESDRNRAEVLEHLCRHLVKLGLRHPTEKTCGLILALAFDFHGVAFEADKWQYTVMHKATVQKLLTKPEPSVYLDVLPTDLEQCPGALFQAAFPNGQQPIALQSAADLVVRGRTWPIRNSHRVAASTSKPAASNAVDFYAVGQMAAGMMAAGSHVGQRTHSLAAAPATPAEKPPKVLLALEDGPVEDVPAAAPRAEMSEPSVPFPSKTRSDGGAANVAASLAALKGAVASQVKETGQKALKKPASRLQAKMKEDGLQREKKSSYEVLKKPASKVSEKLRKAADGKAAAKKVAASSRAKKPTKKTDQKEKKAAKRMRLLATLPPKIRRKYKDGCGRCRWRKECTLSCWVRLKRRVCGARSPFFGEDDALPGISTGASGKVRMSPESDSSDSESVEEAAERTTEKKSPQKDEEEPKRAKPSPFVMRRKDVDPTQGVAAGVGLPHVGETDAAGTERKARRKEAEPEDKGSKRPVSPPGQPPEGAAVDLRPARRAETDAGTVAPKVKCPHCGKKLTAQESGQKLHMYLNLYCIRCQLWQKLPDANRTQEMWENTLQQAKVLCAQRAKQDQRDAEAAAVAPTRSQASRVRKAKPSLPKALPLDPPSPSGGDTGSDPPEPEKPVGKSKKVSETLDQAESRAYEAADTDAAKQCCRLNRLIQTCLSPTWEMVSADPNPEKTILCAVSDWTDDWSRFKHCLTGYHMEEFRTVAADLKRLQEYLMLLPEASWAYAAETQVLLLLADCEALHPQGT</sequence>
<protein>
    <submittedName>
        <fullName evidence="2">Uncharacterized protein</fullName>
    </submittedName>
</protein>
<feature type="region of interest" description="Disordered" evidence="1">
    <location>
        <begin position="297"/>
        <end position="318"/>
    </location>
</feature>
<feature type="compositionally biased region" description="Acidic residues" evidence="1">
    <location>
        <begin position="492"/>
        <end position="501"/>
    </location>
</feature>
<feature type="region of interest" description="Disordered" evidence="1">
    <location>
        <begin position="341"/>
        <end position="421"/>
    </location>
</feature>
<accession>A0A9P1CMV4</accession>
<evidence type="ECO:0000313" key="2">
    <source>
        <dbReference type="EMBL" id="CAI3994485.1"/>
    </source>
</evidence>
<dbReference type="EMBL" id="CAMXCT010001957">
    <property type="protein sequence ID" value="CAI3994485.1"/>
    <property type="molecule type" value="Genomic_DNA"/>
</dbReference>
<feature type="compositionally biased region" description="Basic and acidic residues" evidence="1">
    <location>
        <begin position="356"/>
        <end position="389"/>
    </location>
</feature>
<dbReference type="Proteomes" id="UP001152797">
    <property type="component" value="Unassembled WGS sequence"/>
</dbReference>
<keyword evidence="4" id="KW-1185">Reference proteome</keyword>
<evidence type="ECO:0000256" key="1">
    <source>
        <dbReference type="SAM" id="MobiDB-lite"/>
    </source>
</evidence>
<dbReference type="AlphaFoldDB" id="A0A9P1CMV4"/>
<gene>
    <name evidence="2" type="ORF">C1SCF055_LOCUS21130</name>
</gene>
<reference evidence="3 4" key="2">
    <citation type="submission" date="2024-05" db="EMBL/GenBank/DDBJ databases">
        <authorList>
            <person name="Chen Y."/>
            <person name="Shah S."/>
            <person name="Dougan E. K."/>
            <person name="Thang M."/>
            <person name="Chan C."/>
        </authorList>
    </citation>
    <scope>NUCLEOTIDE SEQUENCE [LARGE SCALE GENOMIC DNA]</scope>
</reference>
<name>A0A9P1CMV4_9DINO</name>
<dbReference type="EMBL" id="CAMXCT030001957">
    <property type="protein sequence ID" value="CAL4781797.1"/>
    <property type="molecule type" value="Genomic_DNA"/>
</dbReference>
<feature type="compositionally biased region" description="Basic and acidic residues" evidence="1">
    <location>
        <begin position="502"/>
        <end position="521"/>
    </location>
</feature>
<comment type="caution">
    <text evidence="2">The sequence shown here is derived from an EMBL/GenBank/DDBJ whole genome shotgun (WGS) entry which is preliminary data.</text>
</comment>
<evidence type="ECO:0000313" key="4">
    <source>
        <dbReference type="Proteomes" id="UP001152797"/>
    </source>
</evidence>
<feature type="region of interest" description="Disordered" evidence="1">
    <location>
        <begin position="469"/>
        <end position="606"/>
    </location>
</feature>
<proteinExistence type="predicted"/>